<dbReference type="Proteomes" id="UP001595886">
    <property type="component" value="Unassembled WGS sequence"/>
</dbReference>
<sequence length="132" mass="14868">MFRELWCSGTTRRYWWAMTGLMAAYIPTFVFAMAKMHSIQSPLLRAVAALSPMPFLLAAVYLEYLRIRRTDELRQRMELEAGLLGLVASILIVMALGLLDGAGVVKLPLLLAAPVMCVVYIAAQVWAHRHYQ</sequence>
<feature type="transmembrane region" description="Helical" evidence="1">
    <location>
        <begin position="14"/>
        <end position="34"/>
    </location>
</feature>
<evidence type="ECO:0000313" key="2">
    <source>
        <dbReference type="EMBL" id="MFC4820056.1"/>
    </source>
</evidence>
<feature type="transmembrane region" description="Helical" evidence="1">
    <location>
        <begin position="46"/>
        <end position="67"/>
    </location>
</feature>
<feature type="transmembrane region" description="Helical" evidence="1">
    <location>
        <begin position="105"/>
        <end position="127"/>
    </location>
</feature>
<protein>
    <recommendedName>
        <fullName evidence="4">DUF1616 domain-containing protein</fullName>
    </recommendedName>
</protein>
<organism evidence="2 3">
    <name type="scientific">Dokdonella ginsengisoli</name>
    <dbReference type="NCBI Taxonomy" id="363846"/>
    <lineage>
        <taxon>Bacteria</taxon>
        <taxon>Pseudomonadati</taxon>
        <taxon>Pseudomonadota</taxon>
        <taxon>Gammaproteobacteria</taxon>
        <taxon>Lysobacterales</taxon>
        <taxon>Rhodanobacteraceae</taxon>
        <taxon>Dokdonella</taxon>
    </lineage>
</organism>
<keyword evidence="1" id="KW-1133">Transmembrane helix</keyword>
<evidence type="ECO:0000256" key="1">
    <source>
        <dbReference type="SAM" id="Phobius"/>
    </source>
</evidence>
<evidence type="ECO:0000313" key="3">
    <source>
        <dbReference type="Proteomes" id="UP001595886"/>
    </source>
</evidence>
<feature type="transmembrane region" description="Helical" evidence="1">
    <location>
        <begin position="79"/>
        <end position="99"/>
    </location>
</feature>
<comment type="caution">
    <text evidence="2">The sequence shown here is derived from an EMBL/GenBank/DDBJ whole genome shotgun (WGS) entry which is preliminary data.</text>
</comment>
<dbReference type="EMBL" id="JBHSHD010000006">
    <property type="protein sequence ID" value="MFC4820056.1"/>
    <property type="molecule type" value="Genomic_DNA"/>
</dbReference>
<evidence type="ECO:0008006" key="4">
    <source>
        <dbReference type="Google" id="ProtNLM"/>
    </source>
</evidence>
<keyword evidence="1" id="KW-0812">Transmembrane</keyword>
<keyword evidence="3" id="KW-1185">Reference proteome</keyword>
<accession>A0ABV9QTB3</accession>
<name>A0ABV9QTB3_9GAMM</name>
<proteinExistence type="predicted"/>
<keyword evidence="1" id="KW-0472">Membrane</keyword>
<reference evidence="3" key="1">
    <citation type="journal article" date="2019" name="Int. J. Syst. Evol. Microbiol.">
        <title>The Global Catalogue of Microorganisms (GCM) 10K type strain sequencing project: providing services to taxonomists for standard genome sequencing and annotation.</title>
        <authorList>
            <consortium name="The Broad Institute Genomics Platform"/>
            <consortium name="The Broad Institute Genome Sequencing Center for Infectious Disease"/>
            <person name="Wu L."/>
            <person name="Ma J."/>
        </authorList>
    </citation>
    <scope>NUCLEOTIDE SEQUENCE [LARGE SCALE GENOMIC DNA]</scope>
    <source>
        <strain evidence="3">CCUG 30340</strain>
    </source>
</reference>
<gene>
    <name evidence="2" type="ORF">ACFO6Q_06965</name>
</gene>
<dbReference type="RefSeq" id="WP_380019877.1">
    <property type="nucleotide sequence ID" value="NZ_JBHSHD010000006.1"/>
</dbReference>